<dbReference type="NCBIfam" id="TIGR00996">
    <property type="entry name" value="Mtu_fam_mce"/>
    <property type="match status" value="1"/>
</dbReference>
<dbReference type="PROSITE" id="PS51257">
    <property type="entry name" value="PROKAR_LIPOPROTEIN"/>
    <property type="match status" value="1"/>
</dbReference>
<dbReference type="STRING" id="471852.Tcur_0514"/>
<dbReference type="PANTHER" id="PTHR33371">
    <property type="entry name" value="INTERMEMBRANE PHOSPHOLIPID TRANSPORT SYSTEM BINDING PROTEIN MLAD-RELATED"/>
    <property type="match status" value="1"/>
</dbReference>
<keyword evidence="7" id="KW-1185">Reference proteome</keyword>
<evidence type="ECO:0000256" key="3">
    <source>
        <dbReference type="SAM" id="SignalP"/>
    </source>
</evidence>
<protein>
    <submittedName>
        <fullName evidence="6">Virulence factor Mce family protein</fullName>
    </submittedName>
</protein>
<dbReference type="Proteomes" id="UP000001918">
    <property type="component" value="Chromosome"/>
</dbReference>
<dbReference type="HOGENOM" id="CLU_818668_0_0_11"/>
<dbReference type="Pfam" id="PF02470">
    <property type="entry name" value="MlaD"/>
    <property type="match status" value="1"/>
</dbReference>
<keyword evidence="3" id="KW-0732">Signal</keyword>
<dbReference type="eggNOG" id="COG1463">
    <property type="taxonomic scope" value="Bacteria"/>
</dbReference>
<evidence type="ECO:0000256" key="1">
    <source>
        <dbReference type="SAM" id="Coils"/>
    </source>
</evidence>
<evidence type="ECO:0000259" key="5">
    <source>
        <dbReference type="Pfam" id="PF11887"/>
    </source>
</evidence>
<proteinExistence type="predicted"/>
<dbReference type="InterPro" id="IPR024516">
    <property type="entry name" value="Mce_C"/>
</dbReference>
<sequence length="340" mass="35648">MRRSAAVATALAVTLAAGGTGCSVQTAGAPKGGMTLSATFEDVQTLTTGHSVQISDVKVGTVTKIELSGYRALVTMSLEKGRRIPTGTTATISRTSLLGENYVRLDPPPGRDLSTGPFLPDGAHLSATSVQPDLEQITERVGPLLAAISGQNLQTITSEGATAVSGKGKQLNTLIKKAAQVTDSYAAANADLARALDALAELGGTLEGGRDRLDKLPGNLQLATQRLKNERAQLKRSVQELLKLARSINDNVHLRHGKRLEAVLRRAEELIDAAVRGREQLKALTLSILKLLKGPSVSYSGQALVMVWLKGFLPPAGGASASQGRADSGGPLRDLLEPRS</sequence>
<dbReference type="PANTHER" id="PTHR33371:SF15">
    <property type="entry name" value="LIPOPROTEIN LPRN"/>
    <property type="match status" value="1"/>
</dbReference>
<dbReference type="AlphaFoldDB" id="D1A3I6"/>
<feature type="domain" description="Mammalian cell entry C-terminal" evidence="5">
    <location>
        <begin position="119"/>
        <end position="250"/>
    </location>
</feature>
<evidence type="ECO:0000313" key="7">
    <source>
        <dbReference type="Proteomes" id="UP000001918"/>
    </source>
</evidence>
<feature type="coiled-coil region" evidence="1">
    <location>
        <begin position="220"/>
        <end position="284"/>
    </location>
</feature>
<reference evidence="6 7" key="1">
    <citation type="journal article" date="2011" name="Stand. Genomic Sci.">
        <title>Complete genome sequence of Thermomonospora curvata type strain (B9).</title>
        <authorList>
            <person name="Chertkov O."/>
            <person name="Sikorski J."/>
            <person name="Nolan M."/>
            <person name="Lapidus A."/>
            <person name="Lucas S."/>
            <person name="Del Rio T.G."/>
            <person name="Tice H."/>
            <person name="Cheng J.F."/>
            <person name="Goodwin L."/>
            <person name="Pitluck S."/>
            <person name="Liolios K."/>
            <person name="Ivanova N."/>
            <person name="Mavromatis K."/>
            <person name="Mikhailova N."/>
            <person name="Ovchinnikova G."/>
            <person name="Pati A."/>
            <person name="Chen A."/>
            <person name="Palaniappan K."/>
            <person name="Djao O.D."/>
            <person name="Land M."/>
            <person name="Hauser L."/>
            <person name="Chang Y.J."/>
            <person name="Jeffries C.D."/>
            <person name="Brettin T."/>
            <person name="Han C."/>
            <person name="Detter J.C."/>
            <person name="Rohde M."/>
            <person name="Goker M."/>
            <person name="Woyke T."/>
            <person name="Bristow J."/>
            <person name="Eisen J.A."/>
            <person name="Markowitz V."/>
            <person name="Hugenholtz P."/>
            <person name="Klenk H.P."/>
            <person name="Kyrpides N.C."/>
        </authorList>
    </citation>
    <scope>NUCLEOTIDE SEQUENCE [LARGE SCALE GENOMIC DNA]</scope>
    <source>
        <strain evidence="7">ATCC 19995 / DSM 43183 / JCM 3096 / KCTC 9072 / NBRC 15933 / NCIMB 10081 / Henssen B9</strain>
    </source>
</reference>
<organism evidence="6 7">
    <name type="scientific">Thermomonospora curvata (strain ATCC 19995 / DSM 43183 / JCM 3096 / KCTC 9072 / NBRC 15933 / NCIMB 10081 / Henssen B9)</name>
    <dbReference type="NCBI Taxonomy" id="471852"/>
    <lineage>
        <taxon>Bacteria</taxon>
        <taxon>Bacillati</taxon>
        <taxon>Actinomycetota</taxon>
        <taxon>Actinomycetes</taxon>
        <taxon>Streptosporangiales</taxon>
        <taxon>Thermomonosporaceae</taxon>
        <taxon>Thermomonospora</taxon>
    </lineage>
</organism>
<dbReference type="OrthoDB" id="3460101at2"/>
<dbReference type="InterPro" id="IPR003399">
    <property type="entry name" value="Mce/MlaD"/>
</dbReference>
<feature type="domain" description="Mce/MlaD" evidence="4">
    <location>
        <begin position="34"/>
        <end position="108"/>
    </location>
</feature>
<dbReference type="RefSeq" id="WP_012850895.1">
    <property type="nucleotide sequence ID" value="NC_013510.1"/>
</dbReference>
<evidence type="ECO:0000259" key="4">
    <source>
        <dbReference type="Pfam" id="PF02470"/>
    </source>
</evidence>
<keyword evidence="1" id="KW-0175">Coiled coil</keyword>
<accession>D1A3I6</accession>
<dbReference type="InterPro" id="IPR005693">
    <property type="entry name" value="Mce"/>
</dbReference>
<feature type="region of interest" description="Disordered" evidence="2">
    <location>
        <begin position="318"/>
        <end position="340"/>
    </location>
</feature>
<dbReference type="Pfam" id="PF11887">
    <property type="entry name" value="Mce4_CUP1"/>
    <property type="match status" value="1"/>
</dbReference>
<evidence type="ECO:0000256" key="2">
    <source>
        <dbReference type="SAM" id="MobiDB-lite"/>
    </source>
</evidence>
<evidence type="ECO:0000313" key="6">
    <source>
        <dbReference type="EMBL" id="ACY96111.1"/>
    </source>
</evidence>
<name>D1A3I6_THECD</name>
<dbReference type="InterPro" id="IPR052336">
    <property type="entry name" value="MlaD_Phospholipid_Transporter"/>
</dbReference>
<dbReference type="EMBL" id="CP001738">
    <property type="protein sequence ID" value="ACY96111.1"/>
    <property type="molecule type" value="Genomic_DNA"/>
</dbReference>
<dbReference type="KEGG" id="tcu:Tcur_0514"/>
<dbReference type="GO" id="GO:0005576">
    <property type="term" value="C:extracellular region"/>
    <property type="evidence" value="ECO:0007669"/>
    <property type="project" value="TreeGrafter"/>
</dbReference>
<feature type="chain" id="PRO_5038761081" evidence="3">
    <location>
        <begin position="20"/>
        <end position="340"/>
    </location>
</feature>
<feature type="signal peptide" evidence="3">
    <location>
        <begin position="1"/>
        <end position="19"/>
    </location>
</feature>
<gene>
    <name evidence="6" type="ordered locus">Tcur_0514</name>
</gene>